<comment type="caution">
    <text evidence="3">The sequence shown here is derived from an EMBL/GenBank/DDBJ whole genome shotgun (WGS) entry which is preliminary data.</text>
</comment>
<feature type="transmembrane region" description="Helical" evidence="2">
    <location>
        <begin position="185"/>
        <end position="206"/>
    </location>
</feature>
<dbReference type="GO" id="GO:0016020">
    <property type="term" value="C:membrane"/>
    <property type="evidence" value="ECO:0007669"/>
    <property type="project" value="TreeGrafter"/>
</dbReference>
<feature type="transmembrane region" description="Helical" evidence="2">
    <location>
        <begin position="89"/>
        <end position="110"/>
    </location>
</feature>
<keyword evidence="2" id="KW-1133">Transmembrane helix</keyword>
<evidence type="ECO:0000313" key="4">
    <source>
        <dbReference type="Proteomes" id="UP000813824"/>
    </source>
</evidence>
<keyword evidence="2" id="KW-0472">Membrane</keyword>
<dbReference type="Pfam" id="PF12400">
    <property type="entry name" value="STIMATE"/>
    <property type="match status" value="1"/>
</dbReference>
<reference evidence="3" key="1">
    <citation type="journal article" date="2021" name="New Phytol.">
        <title>Evolutionary innovations through gain and loss of genes in the ectomycorrhizal Boletales.</title>
        <authorList>
            <person name="Wu G."/>
            <person name="Miyauchi S."/>
            <person name="Morin E."/>
            <person name="Kuo A."/>
            <person name="Drula E."/>
            <person name="Varga T."/>
            <person name="Kohler A."/>
            <person name="Feng B."/>
            <person name="Cao Y."/>
            <person name="Lipzen A."/>
            <person name="Daum C."/>
            <person name="Hundley H."/>
            <person name="Pangilinan J."/>
            <person name="Johnson J."/>
            <person name="Barry K."/>
            <person name="LaButti K."/>
            <person name="Ng V."/>
            <person name="Ahrendt S."/>
            <person name="Min B."/>
            <person name="Choi I.G."/>
            <person name="Park H."/>
            <person name="Plett J.M."/>
            <person name="Magnuson J."/>
            <person name="Spatafora J.W."/>
            <person name="Nagy L.G."/>
            <person name="Henrissat B."/>
            <person name="Grigoriev I.V."/>
            <person name="Yang Z.L."/>
            <person name="Xu J."/>
            <person name="Martin F.M."/>
        </authorList>
    </citation>
    <scope>NUCLEOTIDE SEQUENCE</scope>
    <source>
        <strain evidence="3">KKN 215</strain>
    </source>
</reference>
<dbReference type="PANTHER" id="PTHR31735">
    <property type="entry name" value="VACUOLAR MEMBRANE PROTEIN YPL162C"/>
    <property type="match status" value="1"/>
</dbReference>
<keyword evidence="2" id="KW-0812">Transmembrane</keyword>
<feature type="transmembrane region" description="Helical" evidence="2">
    <location>
        <begin position="62"/>
        <end position="83"/>
    </location>
</feature>
<gene>
    <name evidence="3" type="ORF">BXZ70DRAFT_345114</name>
</gene>
<dbReference type="OrthoDB" id="431202at2759"/>
<proteinExistence type="predicted"/>
<feature type="region of interest" description="Disordered" evidence="1">
    <location>
        <begin position="221"/>
        <end position="351"/>
    </location>
</feature>
<feature type="transmembrane region" description="Helical" evidence="2">
    <location>
        <begin position="20"/>
        <end position="41"/>
    </location>
</feature>
<dbReference type="AlphaFoldDB" id="A0A8K0UM95"/>
<evidence type="ECO:0000256" key="1">
    <source>
        <dbReference type="SAM" id="MobiDB-lite"/>
    </source>
</evidence>
<dbReference type="InterPro" id="IPR022127">
    <property type="entry name" value="STIMATE/YPL162C"/>
</dbReference>
<name>A0A8K0UM95_9AGAR</name>
<dbReference type="PANTHER" id="PTHR31735:SF1">
    <property type="entry name" value="VACUOLAR MEMBRANE PROTEIN YPL162C"/>
    <property type="match status" value="1"/>
</dbReference>
<organism evidence="3 4">
    <name type="scientific">Cristinia sonorae</name>
    <dbReference type="NCBI Taxonomy" id="1940300"/>
    <lineage>
        <taxon>Eukaryota</taxon>
        <taxon>Fungi</taxon>
        <taxon>Dikarya</taxon>
        <taxon>Basidiomycota</taxon>
        <taxon>Agaricomycotina</taxon>
        <taxon>Agaricomycetes</taxon>
        <taxon>Agaricomycetidae</taxon>
        <taxon>Agaricales</taxon>
        <taxon>Pleurotineae</taxon>
        <taxon>Stephanosporaceae</taxon>
        <taxon>Cristinia</taxon>
    </lineage>
</organism>
<keyword evidence="4" id="KW-1185">Reference proteome</keyword>
<protein>
    <submittedName>
        <fullName evidence="3">Vacuolar membrane protein-domain-containing protein</fullName>
    </submittedName>
</protein>
<dbReference type="Proteomes" id="UP000813824">
    <property type="component" value="Unassembled WGS sequence"/>
</dbReference>
<evidence type="ECO:0000313" key="3">
    <source>
        <dbReference type="EMBL" id="KAH8094941.1"/>
    </source>
</evidence>
<sequence>MPSPFDDLPEVDRKSCQLLGPTALVVQGLMGVLVVLSLVYKRHRETPKRPWRIWFFDVSKQVIGQMFVHGVNVLISGVLAHVSAGNACVLYFLNILIDTTLGVAMIYFFIHLTTWFFTEKCHWSGFESGQYGTPPSISYWGRQTAVYVFSISSMKLLVVALFALWPGIFTLGEWMLSFLGSSNAAQVIFTMGLFPICMNIVQFWLIDSIVKAGAEEESLLPTDGATSYDREPLFHAGSDDDDDEDTRPHDIENPPRRRSLSRGHDDLPAECKASTHTSLTATTSGSSSPKAVDDVGSQSIAMHSYPPVGRQSTSPLSSGSLHSRASSTSPNPSSSRRRSPPPSLKPKSRAGFPAVVITSNAELPKPQPQNVVGTLIQDEKVEWDAWGDDDTVDWVDKVGEEEWTGTSPIAHTYIARHAVIT</sequence>
<accession>A0A8K0UM95</accession>
<feature type="compositionally biased region" description="Low complexity" evidence="1">
    <location>
        <begin position="274"/>
        <end position="288"/>
    </location>
</feature>
<feature type="compositionally biased region" description="Basic and acidic residues" evidence="1">
    <location>
        <begin position="246"/>
        <end position="255"/>
    </location>
</feature>
<feature type="transmembrane region" description="Helical" evidence="2">
    <location>
        <begin position="145"/>
        <end position="165"/>
    </location>
</feature>
<feature type="compositionally biased region" description="Low complexity" evidence="1">
    <location>
        <begin position="312"/>
        <end position="334"/>
    </location>
</feature>
<dbReference type="EMBL" id="JAEVFJ010000024">
    <property type="protein sequence ID" value="KAH8094941.1"/>
    <property type="molecule type" value="Genomic_DNA"/>
</dbReference>
<evidence type="ECO:0000256" key="2">
    <source>
        <dbReference type="SAM" id="Phobius"/>
    </source>
</evidence>